<dbReference type="InterPro" id="IPR002636">
    <property type="entry name" value="DUF29"/>
</dbReference>
<sequence length="151" mass="17388">MLDFKDQTPIQPGYEEDFALWLDAQAALLRSGQFGQLDIENLTEELHGMSSSLHRELGSRLVVLIKHLLKCEFQPKRKSRSWHSTIHEQRREIDALLETSPSLRHRLPEYCKKAYPHVLKEAANETGLPDASFPPQLPYTIEKLLNADFLP</sequence>
<protein>
    <recommendedName>
        <fullName evidence="3">DUF29 family protein</fullName>
    </recommendedName>
</protein>
<name>A0A7W5BAW9_9BURK</name>
<dbReference type="EMBL" id="JACHXD010000004">
    <property type="protein sequence ID" value="MBB3119010.1"/>
    <property type="molecule type" value="Genomic_DNA"/>
</dbReference>
<reference evidence="1 2" key="1">
    <citation type="submission" date="2020-08" db="EMBL/GenBank/DDBJ databases">
        <title>Genomic Encyclopedia of Type Strains, Phase III (KMG-III): the genomes of soil and plant-associated and newly described type strains.</title>
        <authorList>
            <person name="Whitman W."/>
        </authorList>
    </citation>
    <scope>NUCLEOTIDE SEQUENCE [LARGE SCALE GENOMIC DNA]</scope>
    <source>
        <strain evidence="1 2">CECT 8897</strain>
    </source>
</reference>
<keyword evidence="2" id="KW-1185">Reference proteome</keyword>
<dbReference type="Pfam" id="PF01724">
    <property type="entry name" value="DUF29"/>
    <property type="match status" value="1"/>
</dbReference>
<proteinExistence type="predicted"/>
<organism evidence="1 2">
    <name type="scientific">Pseudoduganella violacea</name>
    <dbReference type="NCBI Taxonomy" id="1715466"/>
    <lineage>
        <taxon>Bacteria</taxon>
        <taxon>Pseudomonadati</taxon>
        <taxon>Pseudomonadota</taxon>
        <taxon>Betaproteobacteria</taxon>
        <taxon>Burkholderiales</taxon>
        <taxon>Oxalobacteraceae</taxon>
        <taxon>Telluria group</taxon>
        <taxon>Pseudoduganella</taxon>
    </lineage>
</organism>
<dbReference type="Proteomes" id="UP000541535">
    <property type="component" value="Unassembled WGS sequence"/>
</dbReference>
<evidence type="ECO:0000313" key="1">
    <source>
        <dbReference type="EMBL" id="MBB3119010.1"/>
    </source>
</evidence>
<gene>
    <name evidence="1" type="ORF">FHS03_002055</name>
</gene>
<comment type="caution">
    <text evidence="1">The sequence shown here is derived from an EMBL/GenBank/DDBJ whole genome shotgun (WGS) entry which is preliminary data.</text>
</comment>
<dbReference type="PANTHER" id="PTHR34235">
    <property type="entry name" value="SLR1203 PROTEIN-RELATED"/>
    <property type="match status" value="1"/>
</dbReference>
<dbReference type="RefSeq" id="WP_183440862.1">
    <property type="nucleotide sequence ID" value="NZ_JACHXD010000004.1"/>
</dbReference>
<evidence type="ECO:0008006" key="3">
    <source>
        <dbReference type="Google" id="ProtNLM"/>
    </source>
</evidence>
<evidence type="ECO:0000313" key="2">
    <source>
        <dbReference type="Proteomes" id="UP000541535"/>
    </source>
</evidence>
<dbReference type="AlphaFoldDB" id="A0A7W5BAW9"/>
<accession>A0A7W5BAW9</accession>
<dbReference type="Gene3D" id="1.20.1220.20">
    <property type="entry name" value="Uncharcterised protein PF01724"/>
    <property type="match status" value="1"/>
</dbReference>